<dbReference type="AlphaFoldDB" id="A0A9Q0QZ70"/>
<proteinExistence type="predicted"/>
<sequence length="207" mass="22879">MAGTGGGMRRVWEIKPRALGKAMVEALVGVLDGHGVQRQWAMVEKLIVFLQGGFILGTLMKWLIGCINETWCGYHSLWLSLREDSLTNLKAVFPMARGITMIGVNMVLGILERLLSGVVEFNRAAMLTVTAVASSSGNNDPGKRSASFLSQRENQEGQMLSVGFRQSNSMQTEFDRSFANCRQMDGMDQRLSALYGDSCHFYVDSKL</sequence>
<organism evidence="1 2">
    <name type="scientific">Protea cynaroides</name>
    <dbReference type="NCBI Taxonomy" id="273540"/>
    <lineage>
        <taxon>Eukaryota</taxon>
        <taxon>Viridiplantae</taxon>
        <taxon>Streptophyta</taxon>
        <taxon>Embryophyta</taxon>
        <taxon>Tracheophyta</taxon>
        <taxon>Spermatophyta</taxon>
        <taxon>Magnoliopsida</taxon>
        <taxon>Proteales</taxon>
        <taxon>Proteaceae</taxon>
        <taxon>Protea</taxon>
    </lineage>
</organism>
<evidence type="ECO:0000313" key="2">
    <source>
        <dbReference type="Proteomes" id="UP001141806"/>
    </source>
</evidence>
<dbReference type="Proteomes" id="UP001141806">
    <property type="component" value="Unassembled WGS sequence"/>
</dbReference>
<dbReference type="EMBL" id="JAMYWD010000003">
    <property type="protein sequence ID" value="KAJ4977500.1"/>
    <property type="molecule type" value="Genomic_DNA"/>
</dbReference>
<reference evidence="1" key="1">
    <citation type="journal article" date="2023" name="Plant J.">
        <title>The genome of the king protea, Protea cynaroides.</title>
        <authorList>
            <person name="Chang J."/>
            <person name="Duong T.A."/>
            <person name="Schoeman C."/>
            <person name="Ma X."/>
            <person name="Roodt D."/>
            <person name="Barker N."/>
            <person name="Li Z."/>
            <person name="Van de Peer Y."/>
            <person name="Mizrachi E."/>
        </authorList>
    </citation>
    <scope>NUCLEOTIDE SEQUENCE</scope>
    <source>
        <tissue evidence="1">Young leaves</tissue>
    </source>
</reference>
<gene>
    <name evidence="1" type="ORF">NE237_002606</name>
</gene>
<protein>
    <submittedName>
        <fullName evidence="1">Uncharacterized protein</fullName>
    </submittedName>
</protein>
<keyword evidence="2" id="KW-1185">Reference proteome</keyword>
<accession>A0A9Q0QZ70</accession>
<comment type="caution">
    <text evidence="1">The sequence shown here is derived from an EMBL/GenBank/DDBJ whole genome shotgun (WGS) entry which is preliminary data.</text>
</comment>
<evidence type="ECO:0000313" key="1">
    <source>
        <dbReference type="EMBL" id="KAJ4977500.1"/>
    </source>
</evidence>
<name>A0A9Q0QZ70_9MAGN</name>